<dbReference type="Proteomes" id="UP001476247">
    <property type="component" value="Unassembled WGS sequence"/>
</dbReference>
<dbReference type="EMBL" id="BAABUJ010000065">
    <property type="protein sequence ID" value="GAA5806436.1"/>
    <property type="molecule type" value="Genomic_DNA"/>
</dbReference>
<feature type="compositionally biased region" description="Basic and acidic residues" evidence="1">
    <location>
        <begin position="470"/>
        <end position="484"/>
    </location>
</feature>
<feature type="compositionally biased region" description="Acidic residues" evidence="1">
    <location>
        <begin position="276"/>
        <end position="291"/>
    </location>
</feature>
<sequence>MAYWENLVASTEKAVPSSKVRKTPSAKNQKEAASTSIKNQKEALSTSVKSQIVPSVKNQQVLTASQKVLATVQKVLATKIYSTPPIKSQKVPSSKANSTITKSQKLLSKTQKAHSKVQKSVSNKKKIPSTSVKNQKETVITKGQKESSSGTAKNQAPSTTTNRPEAPPTVTRVAKLLTESATLPSAATFKVSTCTPRPVKPRTPLSELTGYVTVPHYAFYGSPYSSAWMFRNRASCINSVKGKDPYSLKGANFGILPHFRSVKRKRKSSKDRVNDDMYDSDDSDDSEDSNYNDEFHGNGKAIANGSPLREYFLPASRYVFPVKRMHVSVEEFVPSGNTDKDVNVLDIEMDTNVDTNKDIKGNIKEGMKKEMQKHDDLIELTPPPPPLFSKQLTFKKHILEQPTDQQEDPPCGTKPQLRPSSVQAEIDSELEVLAEKEKVRLENLQISKWMARKENKTRRTDLRTFELREKAEERKRSQDIEEQCKKKKKQEAKKRNKARKRERRNKKMKY</sequence>
<feature type="region of interest" description="Disordered" evidence="1">
    <location>
        <begin position="401"/>
        <end position="422"/>
    </location>
</feature>
<organism evidence="2 3">
    <name type="scientific">Helicostylum pulchrum</name>
    <dbReference type="NCBI Taxonomy" id="562976"/>
    <lineage>
        <taxon>Eukaryota</taxon>
        <taxon>Fungi</taxon>
        <taxon>Fungi incertae sedis</taxon>
        <taxon>Mucoromycota</taxon>
        <taxon>Mucoromycotina</taxon>
        <taxon>Mucoromycetes</taxon>
        <taxon>Mucorales</taxon>
        <taxon>Mucorineae</taxon>
        <taxon>Mucoraceae</taxon>
        <taxon>Helicostylum</taxon>
    </lineage>
</organism>
<feature type="compositionally biased region" description="Polar residues" evidence="1">
    <location>
        <begin position="90"/>
        <end position="110"/>
    </location>
</feature>
<gene>
    <name evidence="2" type="ORF">HPULCUR_011970</name>
</gene>
<evidence type="ECO:0000313" key="2">
    <source>
        <dbReference type="EMBL" id="GAA5806436.1"/>
    </source>
</evidence>
<feature type="compositionally biased region" description="Basic residues" evidence="1">
    <location>
        <begin position="485"/>
        <end position="510"/>
    </location>
</feature>
<evidence type="ECO:0000313" key="3">
    <source>
        <dbReference type="Proteomes" id="UP001476247"/>
    </source>
</evidence>
<feature type="compositionally biased region" description="Polar residues" evidence="1">
    <location>
        <begin position="146"/>
        <end position="163"/>
    </location>
</feature>
<feature type="compositionally biased region" description="Polar residues" evidence="1">
    <location>
        <begin position="25"/>
        <end position="48"/>
    </location>
</feature>
<feature type="compositionally biased region" description="Basic residues" evidence="1">
    <location>
        <begin position="111"/>
        <end position="127"/>
    </location>
</feature>
<feature type="region of interest" description="Disordered" evidence="1">
    <location>
        <begin position="1"/>
        <end position="48"/>
    </location>
</feature>
<evidence type="ECO:0000256" key="1">
    <source>
        <dbReference type="SAM" id="MobiDB-lite"/>
    </source>
</evidence>
<comment type="caution">
    <text evidence="2">The sequence shown here is derived from an EMBL/GenBank/DDBJ whole genome shotgun (WGS) entry which is preliminary data.</text>
</comment>
<proteinExistence type="predicted"/>
<feature type="region of interest" description="Disordered" evidence="1">
    <location>
        <begin position="470"/>
        <end position="510"/>
    </location>
</feature>
<feature type="region of interest" description="Disordered" evidence="1">
    <location>
        <begin position="264"/>
        <end position="299"/>
    </location>
</feature>
<accession>A0ABP9YHM8</accession>
<keyword evidence="3" id="KW-1185">Reference proteome</keyword>
<protein>
    <submittedName>
        <fullName evidence="2">Uncharacterized protein</fullName>
    </submittedName>
</protein>
<name>A0ABP9YHM8_9FUNG</name>
<feature type="region of interest" description="Disordered" evidence="1">
    <location>
        <begin position="85"/>
        <end position="168"/>
    </location>
</feature>
<reference evidence="2 3" key="1">
    <citation type="submission" date="2024-04" db="EMBL/GenBank/DDBJ databases">
        <title>genome sequences of Mucor flavus KT1a and Helicostylum pulchrum KT1b strains isolation_sourced from the surface of a dry-aged beef.</title>
        <authorList>
            <person name="Toyotome T."/>
            <person name="Hosono M."/>
            <person name="Torimaru M."/>
            <person name="Fukuda K."/>
            <person name="Mikami N."/>
        </authorList>
    </citation>
    <scope>NUCLEOTIDE SEQUENCE [LARGE SCALE GENOMIC DNA]</scope>
    <source>
        <strain evidence="2 3">KT1b</strain>
    </source>
</reference>